<keyword evidence="5" id="KW-1185">Reference proteome</keyword>
<dbReference type="GO" id="GO:0016783">
    <property type="term" value="F:sulfurtransferase activity"/>
    <property type="evidence" value="ECO:0007669"/>
    <property type="project" value="InterPro"/>
</dbReference>
<evidence type="ECO:0000256" key="1">
    <source>
        <dbReference type="ARBA" id="ARBA00022490"/>
    </source>
</evidence>
<dbReference type="SUPFAM" id="SSF53927">
    <property type="entry name" value="Cytidine deaminase-like"/>
    <property type="match status" value="1"/>
</dbReference>
<comment type="subcellular location">
    <subcellularLocation>
        <location evidence="3">Cytoplasm</location>
    </subcellularLocation>
</comment>
<dbReference type="GO" id="GO:0006777">
    <property type="term" value="P:Mo-molybdopterin cofactor biosynthetic process"/>
    <property type="evidence" value="ECO:0007669"/>
    <property type="project" value="UniProtKB-UniRule"/>
</dbReference>
<evidence type="ECO:0000313" key="4">
    <source>
        <dbReference type="EMBL" id="MBC2602686.1"/>
    </source>
</evidence>
<proteinExistence type="inferred from homology"/>
<dbReference type="InterPro" id="IPR016193">
    <property type="entry name" value="Cytidine_deaminase-like"/>
</dbReference>
<keyword evidence="2 3" id="KW-0501">Molybdenum cofactor biosynthesis</keyword>
<evidence type="ECO:0000256" key="3">
    <source>
        <dbReference type="HAMAP-Rule" id="MF_00187"/>
    </source>
</evidence>
<dbReference type="PANTHER" id="PTHR30592:SF1">
    <property type="entry name" value="SULFUR CARRIER PROTEIN FDHD"/>
    <property type="match status" value="1"/>
</dbReference>
<comment type="similarity">
    <text evidence="3">Belongs to the FdhD family.</text>
</comment>
<reference evidence="4 5" key="1">
    <citation type="submission" date="2020-07" db="EMBL/GenBank/DDBJ databases">
        <authorList>
            <person name="Feng X."/>
        </authorList>
    </citation>
    <scope>NUCLEOTIDE SEQUENCE [LARGE SCALE GENOMIC DNA]</scope>
    <source>
        <strain evidence="4 5">JCM14086</strain>
    </source>
</reference>
<dbReference type="NCBIfam" id="TIGR00129">
    <property type="entry name" value="fdhD_narQ"/>
    <property type="match status" value="1"/>
</dbReference>
<dbReference type="InterPro" id="IPR003786">
    <property type="entry name" value="FdhD"/>
</dbReference>
<keyword evidence="4" id="KW-0808">Transferase</keyword>
<name>A0A7X1AZ83_9BACT</name>
<dbReference type="GO" id="GO:0097163">
    <property type="term" value="F:sulfur carrier activity"/>
    <property type="evidence" value="ECO:0007669"/>
    <property type="project" value="UniProtKB-UniRule"/>
</dbReference>
<comment type="function">
    <text evidence="3">Required for formate dehydrogenase (FDH) activity. Acts as a sulfur carrier protein that transfers sulfur from IscS to the molybdenum cofactor prior to its insertion into FDH.</text>
</comment>
<dbReference type="EMBL" id="JACHVA010000101">
    <property type="protein sequence ID" value="MBC2602686.1"/>
    <property type="molecule type" value="Genomic_DNA"/>
</dbReference>
<comment type="caution">
    <text evidence="4">The sequence shown here is derived from an EMBL/GenBank/DDBJ whole genome shotgun (WGS) entry which is preliminary data.</text>
</comment>
<keyword evidence="1 3" id="KW-0963">Cytoplasm</keyword>
<feature type="binding site" evidence="3">
    <location>
        <begin position="274"/>
        <end position="279"/>
    </location>
    <ligand>
        <name>Mo-bis(molybdopterin guanine dinucleotide)</name>
        <dbReference type="ChEBI" id="CHEBI:60539"/>
    </ligand>
</feature>
<dbReference type="GO" id="GO:0005737">
    <property type="term" value="C:cytoplasm"/>
    <property type="evidence" value="ECO:0007669"/>
    <property type="project" value="UniProtKB-SubCell"/>
</dbReference>
<organism evidence="4 5">
    <name type="scientific">Puniceicoccus vermicola</name>
    <dbReference type="NCBI Taxonomy" id="388746"/>
    <lineage>
        <taxon>Bacteria</taxon>
        <taxon>Pseudomonadati</taxon>
        <taxon>Verrucomicrobiota</taxon>
        <taxon>Opitutia</taxon>
        <taxon>Puniceicoccales</taxon>
        <taxon>Puniceicoccaceae</taxon>
        <taxon>Puniceicoccus</taxon>
    </lineage>
</organism>
<dbReference type="PANTHER" id="PTHR30592">
    <property type="entry name" value="FORMATE DEHYDROGENASE"/>
    <property type="match status" value="1"/>
</dbReference>
<dbReference type="RefSeq" id="WP_185693352.1">
    <property type="nucleotide sequence ID" value="NZ_JACHVA010000101.1"/>
</dbReference>
<dbReference type="AlphaFoldDB" id="A0A7X1AZ83"/>
<dbReference type="HAMAP" id="MF_00187">
    <property type="entry name" value="FdhD"/>
    <property type="match status" value="1"/>
</dbReference>
<sequence length="293" mass="32195">MIASKAQAQSAPAVRSTIKVIRQRIEGNLAHSPETDFLAIEDPLELSLCSQSGGSWVERNFSVTMRTPGNDEELIYGLLYAEGIIQRAEDIKEIDFTADNDHAAPNRARIRLREGLDASAKTKERHFAVHSSCGACGTVSLGHLEIPKSLRIEDPVEVDSEWIHSLPRQMREQQNTFEQTGGLHAAAIFSSDGQLEVVREDIGRHNALDKAIGTNLLNQRSPCTGQTLCVSGRMSYEIIQKALIARIPIIAGVGAPSSLAVALANDFNLTLIGFLRDHRYNLYSCPERIRTAP</sequence>
<evidence type="ECO:0000313" key="5">
    <source>
        <dbReference type="Proteomes" id="UP000525652"/>
    </source>
</evidence>
<dbReference type="PIRSF" id="PIRSF015626">
    <property type="entry name" value="FdhD"/>
    <property type="match status" value="1"/>
</dbReference>
<protein>
    <recommendedName>
        <fullName evidence="3">Sulfur carrier protein FdhD</fullName>
    </recommendedName>
</protein>
<accession>A0A7X1AZ83</accession>
<dbReference type="Proteomes" id="UP000525652">
    <property type="component" value="Unassembled WGS sequence"/>
</dbReference>
<feature type="active site" description="Cysteine persulfide intermediate" evidence="3">
    <location>
        <position position="133"/>
    </location>
</feature>
<dbReference type="Pfam" id="PF02634">
    <property type="entry name" value="FdhD-NarQ"/>
    <property type="match status" value="1"/>
</dbReference>
<dbReference type="Gene3D" id="3.10.20.10">
    <property type="match status" value="1"/>
</dbReference>
<dbReference type="Gene3D" id="3.40.140.10">
    <property type="entry name" value="Cytidine Deaminase, domain 2"/>
    <property type="match status" value="1"/>
</dbReference>
<evidence type="ECO:0000256" key="2">
    <source>
        <dbReference type="ARBA" id="ARBA00023150"/>
    </source>
</evidence>
<gene>
    <name evidence="3 4" type="primary">fdhD</name>
    <name evidence="4" type="ORF">H5P30_12960</name>
</gene>